<dbReference type="PANTHER" id="PTHR37736">
    <property type="entry name" value="GLYCINE-RICH PROTEIN"/>
    <property type="match status" value="1"/>
</dbReference>
<gene>
    <name evidence="2" type="ORF">KP509_03G012400</name>
</gene>
<evidence type="ECO:0000313" key="3">
    <source>
        <dbReference type="Proteomes" id="UP000825935"/>
    </source>
</evidence>
<dbReference type="OMA" id="AHERISC"/>
<organism evidence="2 3">
    <name type="scientific">Ceratopteris richardii</name>
    <name type="common">Triangle waterfern</name>
    <dbReference type="NCBI Taxonomy" id="49495"/>
    <lineage>
        <taxon>Eukaryota</taxon>
        <taxon>Viridiplantae</taxon>
        <taxon>Streptophyta</taxon>
        <taxon>Embryophyta</taxon>
        <taxon>Tracheophyta</taxon>
        <taxon>Polypodiopsida</taxon>
        <taxon>Polypodiidae</taxon>
        <taxon>Polypodiales</taxon>
        <taxon>Pteridineae</taxon>
        <taxon>Pteridaceae</taxon>
        <taxon>Parkerioideae</taxon>
        <taxon>Ceratopteris</taxon>
    </lineage>
</organism>
<dbReference type="EMBL" id="CM035408">
    <property type="protein sequence ID" value="KAH7440825.1"/>
    <property type="molecule type" value="Genomic_DNA"/>
</dbReference>
<comment type="caution">
    <text evidence="2">The sequence shown here is derived from an EMBL/GenBank/DDBJ whole genome shotgun (WGS) entry which is preliminary data.</text>
</comment>
<dbReference type="AlphaFoldDB" id="A0A8T2V530"/>
<sequence>MGDKEVMEMETICSSKEGPVLTVINKRLRALKKKYNRILQIEENKAHGKHINKEQEDLLRNKLAVGVLIEEYERLRPNLMKAVKEEIAKEITEFRSNIDQEKSIADENFVNVLSKEKEIIEHPVEESVAYAEIPIENTIIGSAIERNAVCDEKAHDEEPNAVSEHGDSQASQTPCSAGPGSARFEREVNDLLHLLYFAQLFDVRLVSLADAPPFVVWTKAHERISCVSYDYISCVSYDSTSPLEEDDLTNLAFLGSLITSRRPNATLSHQDAIKQCMKHALLWLENADTPIKDDPRVTYSYMRERLNRILFSEYYTMVPELQMFAEVVGVSMDGEYTHKILIHPASLAGTRPLLHHGVHGTQDAAFLHGEHNSPFRNVVQQLNPSQI</sequence>
<evidence type="ECO:0000256" key="1">
    <source>
        <dbReference type="SAM" id="MobiDB-lite"/>
    </source>
</evidence>
<accession>A0A8T2V530</accession>
<keyword evidence="3" id="KW-1185">Reference proteome</keyword>
<protein>
    <submittedName>
        <fullName evidence="2">Uncharacterized protein</fullName>
    </submittedName>
</protein>
<dbReference type="OrthoDB" id="69150at2759"/>
<evidence type="ECO:0000313" key="2">
    <source>
        <dbReference type="EMBL" id="KAH7440825.1"/>
    </source>
</evidence>
<dbReference type="PANTHER" id="PTHR37736:SF1">
    <property type="entry name" value="GLYCINE-RICH PROTEIN"/>
    <property type="match status" value="1"/>
</dbReference>
<feature type="region of interest" description="Disordered" evidence="1">
    <location>
        <begin position="153"/>
        <end position="181"/>
    </location>
</feature>
<proteinExistence type="predicted"/>
<reference evidence="2" key="1">
    <citation type="submission" date="2021-08" db="EMBL/GenBank/DDBJ databases">
        <title>WGS assembly of Ceratopteris richardii.</title>
        <authorList>
            <person name="Marchant D.B."/>
            <person name="Chen G."/>
            <person name="Jenkins J."/>
            <person name="Shu S."/>
            <person name="Leebens-Mack J."/>
            <person name="Grimwood J."/>
            <person name="Schmutz J."/>
            <person name="Soltis P."/>
            <person name="Soltis D."/>
            <person name="Chen Z.-H."/>
        </authorList>
    </citation>
    <scope>NUCLEOTIDE SEQUENCE</scope>
    <source>
        <strain evidence="2">Whitten #5841</strain>
        <tissue evidence="2">Leaf</tissue>
    </source>
</reference>
<name>A0A8T2V530_CERRI</name>
<dbReference type="Proteomes" id="UP000825935">
    <property type="component" value="Chromosome 3"/>
</dbReference>